<dbReference type="RefSeq" id="XP_033595998.1">
    <property type="nucleotide sequence ID" value="XM_033745859.1"/>
</dbReference>
<organism evidence="5 6">
    <name type="scientific">Pseudovirgaria hyperparasitica</name>
    <dbReference type="NCBI Taxonomy" id="470096"/>
    <lineage>
        <taxon>Eukaryota</taxon>
        <taxon>Fungi</taxon>
        <taxon>Dikarya</taxon>
        <taxon>Ascomycota</taxon>
        <taxon>Pezizomycotina</taxon>
        <taxon>Dothideomycetes</taxon>
        <taxon>Dothideomycetes incertae sedis</taxon>
        <taxon>Acrospermales</taxon>
        <taxon>Acrospermaceae</taxon>
        <taxon>Pseudovirgaria</taxon>
    </lineage>
</organism>
<dbReference type="CDD" id="cd01205">
    <property type="entry name" value="EVH1_WASP-like"/>
    <property type="match status" value="1"/>
</dbReference>
<evidence type="ECO:0000313" key="5">
    <source>
        <dbReference type="EMBL" id="KAF2753547.1"/>
    </source>
</evidence>
<feature type="compositionally biased region" description="Pro residues" evidence="2">
    <location>
        <begin position="412"/>
        <end position="520"/>
    </location>
</feature>
<dbReference type="Gene3D" id="6.10.280.150">
    <property type="match status" value="1"/>
</dbReference>
<dbReference type="SMART" id="SM00246">
    <property type="entry name" value="WH2"/>
    <property type="match status" value="1"/>
</dbReference>
<feature type="compositionally biased region" description="Pro residues" evidence="2">
    <location>
        <begin position="303"/>
        <end position="323"/>
    </location>
</feature>
<dbReference type="SMART" id="SM00461">
    <property type="entry name" value="WH1"/>
    <property type="match status" value="1"/>
</dbReference>
<evidence type="ECO:0000256" key="1">
    <source>
        <dbReference type="ARBA" id="ARBA00022553"/>
    </source>
</evidence>
<dbReference type="GO" id="GO:0003779">
    <property type="term" value="F:actin binding"/>
    <property type="evidence" value="ECO:0007669"/>
    <property type="project" value="InterPro"/>
</dbReference>
<gene>
    <name evidence="5" type="ORF">EJ05DRAFT_490228</name>
</gene>
<evidence type="ECO:0000259" key="3">
    <source>
        <dbReference type="PROSITE" id="PS50229"/>
    </source>
</evidence>
<sequence>MPSILSEDDKQTVKRVVPKQQNKIQAVAVVKLYVAYPDRNRWTYTGLQGAAVLANDLVGHTYWIKLVDISPAGRGVLWDQEIYDTFSYNTDRTFFHTFELEKCLAGFSFVDEKEAKTFKKKVDDREKNAHKATKAKPFGASHGQNGAPSSNGKSHGLLGGLFGHRSSNAAQPQPQSIIPHKDLLIASPPQASPAPSKTDSGIDFSDPSIQPLLEEVMKMGITRDELEQNADFVKLYIEQNKANQALQLDKRSRAPPPPPGAAPGRVSISPQNTGSTTASRRGPPPALPPARRSGHAAPAQLAPSPPRAPSPPPGPKFKAPPPLSDAGKFAGSNAPPPPSRARATSSVANPGPPPPPRPPKVEEEPQSRFGVPPPFTGQRVPSGPPPPPSRGPVPPPPPARESLATHAVPPSHALPPPLPPKTPVGVPPPLPPSRDTPGPPLPPPLPTTSRPPPLPPQGGAPAPSPLPPLNNAPPPPPPPPSTHAPPPPSLLPTGGAPPPPPPPPMPMPLGSEAPPPPPLPGRDGGAANVPPLPQPSGGRNDLMASIRDGARLKKVSDTEKKDRSAALVPGHEPASSSGGGTAAAGAAAAGGGLAGALAVALAERKSKVSHSDDEDDNDEW</sequence>
<reference evidence="5" key="1">
    <citation type="journal article" date="2020" name="Stud. Mycol.">
        <title>101 Dothideomycetes genomes: a test case for predicting lifestyles and emergence of pathogens.</title>
        <authorList>
            <person name="Haridas S."/>
            <person name="Albert R."/>
            <person name="Binder M."/>
            <person name="Bloem J."/>
            <person name="Labutti K."/>
            <person name="Salamov A."/>
            <person name="Andreopoulos B."/>
            <person name="Baker S."/>
            <person name="Barry K."/>
            <person name="Bills G."/>
            <person name="Bluhm B."/>
            <person name="Cannon C."/>
            <person name="Castanera R."/>
            <person name="Culley D."/>
            <person name="Daum C."/>
            <person name="Ezra D."/>
            <person name="Gonzalez J."/>
            <person name="Henrissat B."/>
            <person name="Kuo A."/>
            <person name="Liang C."/>
            <person name="Lipzen A."/>
            <person name="Lutzoni F."/>
            <person name="Magnuson J."/>
            <person name="Mondo S."/>
            <person name="Nolan M."/>
            <person name="Ohm R."/>
            <person name="Pangilinan J."/>
            <person name="Park H.-J."/>
            <person name="Ramirez L."/>
            <person name="Alfaro M."/>
            <person name="Sun H."/>
            <person name="Tritt A."/>
            <person name="Yoshinaga Y."/>
            <person name="Zwiers L.-H."/>
            <person name="Turgeon B."/>
            <person name="Goodwin S."/>
            <person name="Spatafora J."/>
            <person name="Crous P."/>
            <person name="Grigoriev I."/>
        </authorList>
    </citation>
    <scope>NUCLEOTIDE SEQUENCE</scope>
    <source>
        <strain evidence="5">CBS 121739</strain>
    </source>
</reference>
<evidence type="ECO:0000313" key="6">
    <source>
        <dbReference type="Proteomes" id="UP000799437"/>
    </source>
</evidence>
<dbReference type="SUPFAM" id="SSF50729">
    <property type="entry name" value="PH domain-like"/>
    <property type="match status" value="1"/>
</dbReference>
<feature type="region of interest" description="Disordered" evidence="2">
    <location>
        <begin position="244"/>
        <end position="591"/>
    </location>
</feature>
<feature type="compositionally biased region" description="Polar residues" evidence="2">
    <location>
        <begin position="268"/>
        <end position="277"/>
    </location>
</feature>
<dbReference type="GO" id="GO:0071933">
    <property type="term" value="F:Arp2/3 complex binding"/>
    <property type="evidence" value="ECO:0007669"/>
    <property type="project" value="UniProtKB-ARBA"/>
</dbReference>
<dbReference type="InterPro" id="IPR011993">
    <property type="entry name" value="PH-like_dom_sf"/>
</dbReference>
<dbReference type="PROSITE" id="PS50229">
    <property type="entry name" value="WH1"/>
    <property type="match status" value="1"/>
</dbReference>
<feature type="compositionally biased region" description="Polar residues" evidence="2">
    <location>
        <begin position="142"/>
        <end position="153"/>
    </location>
</feature>
<name>A0A6A6VWC2_9PEZI</name>
<dbReference type="InterPro" id="IPR003124">
    <property type="entry name" value="WH2_dom"/>
</dbReference>
<dbReference type="EMBL" id="ML996584">
    <property type="protein sequence ID" value="KAF2753547.1"/>
    <property type="molecule type" value="Genomic_DNA"/>
</dbReference>
<keyword evidence="6" id="KW-1185">Reference proteome</keyword>
<dbReference type="InterPro" id="IPR000697">
    <property type="entry name" value="WH1/EVH1_dom"/>
</dbReference>
<protein>
    <submittedName>
        <fullName evidence="5">WH1-domain-containing protein</fullName>
    </submittedName>
</protein>
<dbReference type="GO" id="GO:0030479">
    <property type="term" value="C:actin cortical patch"/>
    <property type="evidence" value="ECO:0007669"/>
    <property type="project" value="UniProtKB-ARBA"/>
</dbReference>
<dbReference type="GeneID" id="54486913"/>
<accession>A0A6A6VWC2</accession>
<feature type="compositionally biased region" description="Basic and acidic residues" evidence="2">
    <location>
        <begin position="548"/>
        <end position="564"/>
    </location>
</feature>
<feature type="compositionally biased region" description="Pro residues" evidence="2">
    <location>
        <begin position="382"/>
        <end position="399"/>
    </location>
</feature>
<dbReference type="Pfam" id="PF02205">
    <property type="entry name" value="WH2"/>
    <property type="match status" value="1"/>
</dbReference>
<feature type="region of interest" description="Disordered" evidence="2">
    <location>
        <begin position="601"/>
        <end position="620"/>
    </location>
</feature>
<feature type="domain" description="WH2" evidence="4">
    <location>
        <begin position="538"/>
        <end position="555"/>
    </location>
</feature>
<dbReference type="InterPro" id="IPR033927">
    <property type="entry name" value="WASPfam_EVH1"/>
</dbReference>
<dbReference type="FunFam" id="2.30.29.30:FF:000281">
    <property type="entry name" value="Actin associated protein"/>
    <property type="match status" value="1"/>
</dbReference>
<feature type="region of interest" description="Disordered" evidence="2">
    <location>
        <begin position="121"/>
        <end position="174"/>
    </location>
</feature>
<dbReference type="Proteomes" id="UP000799437">
    <property type="component" value="Unassembled WGS sequence"/>
</dbReference>
<feature type="compositionally biased region" description="Gly residues" evidence="2">
    <location>
        <begin position="577"/>
        <end position="591"/>
    </location>
</feature>
<feature type="region of interest" description="Disordered" evidence="2">
    <location>
        <begin position="186"/>
        <end position="207"/>
    </location>
</feature>
<dbReference type="AlphaFoldDB" id="A0A6A6VWC2"/>
<feature type="compositionally biased region" description="Polar residues" evidence="2">
    <location>
        <begin position="165"/>
        <end position="174"/>
    </location>
</feature>
<feature type="compositionally biased region" description="Basic and acidic residues" evidence="2">
    <location>
        <begin position="602"/>
        <end position="611"/>
    </location>
</feature>
<dbReference type="PROSITE" id="PS51082">
    <property type="entry name" value="WH2"/>
    <property type="match status" value="1"/>
</dbReference>
<evidence type="ECO:0000256" key="2">
    <source>
        <dbReference type="SAM" id="MobiDB-lite"/>
    </source>
</evidence>
<dbReference type="Gene3D" id="2.30.29.30">
    <property type="entry name" value="Pleckstrin-homology domain (PH domain)/Phosphotyrosine-binding domain (PTB)"/>
    <property type="match status" value="1"/>
</dbReference>
<feature type="compositionally biased region" description="Low complexity" evidence="2">
    <location>
        <begin position="186"/>
        <end position="196"/>
    </location>
</feature>
<proteinExistence type="predicted"/>
<evidence type="ECO:0000259" key="4">
    <source>
        <dbReference type="PROSITE" id="PS51082"/>
    </source>
</evidence>
<dbReference type="GO" id="GO:0045010">
    <property type="term" value="P:actin nucleation"/>
    <property type="evidence" value="ECO:0007669"/>
    <property type="project" value="UniProtKB-ARBA"/>
</dbReference>
<feature type="domain" description="WH1" evidence="3">
    <location>
        <begin position="17"/>
        <end position="129"/>
    </location>
</feature>
<dbReference type="OrthoDB" id="8963340at2759"/>
<dbReference type="Pfam" id="PF00568">
    <property type="entry name" value="WH1"/>
    <property type="match status" value="1"/>
</dbReference>
<keyword evidence="1" id="KW-0597">Phosphoprotein</keyword>